<accession>A0ABY1BVT6</accession>
<sequence>MAKGAVNLPMVNPMSPMNLKRKNDTVRGIAVLFANTEQDTVSEDELWEGIASFRSVPPGR</sequence>
<evidence type="ECO:0000313" key="2">
    <source>
        <dbReference type="Proteomes" id="UP000183760"/>
    </source>
</evidence>
<evidence type="ECO:0000313" key="1">
    <source>
        <dbReference type="EMBL" id="SES82520.1"/>
    </source>
</evidence>
<dbReference type="Proteomes" id="UP000183760">
    <property type="component" value="Unassembled WGS sequence"/>
</dbReference>
<gene>
    <name evidence="1" type="ORF">SAMN05443572_101281</name>
</gene>
<reference evidence="1 2" key="1">
    <citation type="submission" date="2016-10" db="EMBL/GenBank/DDBJ databases">
        <authorList>
            <person name="Varghese N."/>
            <person name="Submissions S."/>
        </authorList>
    </citation>
    <scope>NUCLEOTIDE SEQUENCE [LARGE SCALE GENOMIC DNA]</scope>
    <source>
        <strain evidence="1 2">DSM 16525</strain>
    </source>
</reference>
<dbReference type="EMBL" id="FOIB01000001">
    <property type="protein sequence ID" value="SES82520.1"/>
    <property type="molecule type" value="Genomic_DNA"/>
</dbReference>
<comment type="caution">
    <text evidence="1">The sequence shown here is derived from an EMBL/GenBank/DDBJ whole genome shotgun (WGS) entry which is preliminary data.</text>
</comment>
<protein>
    <submittedName>
        <fullName evidence="1">Uncharacterized protein</fullName>
    </submittedName>
</protein>
<keyword evidence="2" id="KW-1185">Reference proteome</keyword>
<organism evidence="1 2">
    <name type="scientific">Myxococcus fulvus</name>
    <dbReference type="NCBI Taxonomy" id="33"/>
    <lineage>
        <taxon>Bacteria</taxon>
        <taxon>Pseudomonadati</taxon>
        <taxon>Myxococcota</taxon>
        <taxon>Myxococcia</taxon>
        <taxon>Myxococcales</taxon>
        <taxon>Cystobacterineae</taxon>
        <taxon>Myxococcaceae</taxon>
        <taxon>Myxococcus</taxon>
    </lineage>
</organism>
<proteinExistence type="predicted"/>
<name>A0ABY1BVT6_MYXFU</name>